<evidence type="ECO:0000313" key="1">
    <source>
        <dbReference type="EMBL" id="EJU07434.1"/>
    </source>
</evidence>
<dbReference type="Proteomes" id="UP000004829">
    <property type="component" value="Unassembled WGS sequence"/>
</dbReference>
<evidence type="ECO:0008006" key="3">
    <source>
        <dbReference type="Google" id="ProtNLM"/>
    </source>
</evidence>
<protein>
    <recommendedName>
        <fullName evidence="3">Cytoplasmic protein</fullName>
    </recommendedName>
</protein>
<gene>
    <name evidence="1" type="ORF">B437_07157</name>
</gene>
<dbReference type="EMBL" id="ALVD01000005">
    <property type="protein sequence ID" value="EJU07434.1"/>
    <property type="molecule type" value="Genomic_DNA"/>
</dbReference>
<evidence type="ECO:0000313" key="2">
    <source>
        <dbReference type="Proteomes" id="UP000004829"/>
    </source>
</evidence>
<dbReference type="RefSeq" id="WP_005918000.1">
    <property type="nucleotide sequence ID" value="NZ_ALVD01000005.1"/>
</dbReference>
<name>A0ABP2R3Y6_9FUSO</name>
<accession>A0ABP2R3Y6</accession>
<sequence length="403" mass="48733">MNEFHKKNQKIITQEKIIWQHGNFFILENEKNEKKFFSVSIPLHPNYKIDFYKLNNNQVFLLRSLVIGGPKMDFLYDYNSNIFEHDNVGSILIYDENMDKYERIPCGFTEFFSSYKVEFDNLNERRFFLLKDSHKKKQKLILFNENFTDFYEITDFINLKDIFVINDKKNNKIILADKDTILKEFYSVKKSVEKIELENISKKINKKVKAIAFNILEERKSFYEMDSKRENKIKVPKKVMLIPFYDKYIYLNYYETKEPSEIKGYYSINLKKVYVESCNENEIILQVITEITHRIDKKTQIFYVIDRQSYSYSNGKIIDNEAYYMVIAKGKKIDTKIEKYSTERIYTNWEEEVFKEKLKPLYKTIKFVQSTYCKYYSIMIFTEGVLKKISIEEYENFIKKLKI</sequence>
<proteinExistence type="predicted"/>
<keyword evidence="2" id="KW-1185">Reference proteome</keyword>
<reference evidence="2" key="1">
    <citation type="journal article" date="2012" name="J. Bacteriol.">
        <title>Draft Genome Sequence of Fusobacterium nucleatum ChDC F128, Isolated from a Periodontitis Lesion.</title>
        <authorList>
            <person name="Park S.N."/>
            <person name="Kong S.W."/>
            <person name="Kim H.S."/>
            <person name="Park M.S."/>
            <person name="Lee J.W."/>
            <person name="Cho E."/>
            <person name="Lim Y.K."/>
            <person name="Choi M.H."/>
            <person name="Chang Y.H."/>
            <person name="Shin J.H."/>
            <person name="Park H.S."/>
            <person name="Choi S.H."/>
            <person name="Kook J.K."/>
        </authorList>
    </citation>
    <scope>NUCLEOTIDE SEQUENCE [LARGE SCALE GENOMIC DNA]</scope>
    <source>
        <strain evidence="2">ChDC F128</strain>
    </source>
</reference>
<organism evidence="1 2">
    <name type="scientific">Fusobacterium hwasookii ChDC F128</name>
    <dbReference type="NCBI Taxonomy" id="1216362"/>
    <lineage>
        <taxon>Bacteria</taxon>
        <taxon>Fusobacteriati</taxon>
        <taxon>Fusobacteriota</taxon>
        <taxon>Fusobacteriia</taxon>
        <taxon>Fusobacteriales</taxon>
        <taxon>Fusobacteriaceae</taxon>
        <taxon>Fusobacterium</taxon>
    </lineage>
</organism>
<comment type="caution">
    <text evidence="1">The sequence shown here is derived from an EMBL/GenBank/DDBJ whole genome shotgun (WGS) entry which is preliminary data.</text>
</comment>